<keyword evidence="4 8" id="KW-0812">Transmembrane</keyword>
<dbReference type="PANTHER" id="PTHR37820">
    <property type="entry name" value="CELL DIVISION PROTEIN DIVIB"/>
    <property type="match status" value="1"/>
</dbReference>
<keyword evidence="2 8" id="KW-1003">Cell membrane</keyword>
<feature type="region of interest" description="Disordered" evidence="9">
    <location>
        <begin position="1"/>
        <end position="41"/>
    </location>
</feature>
<dbReference type="InterPro" id="IPR050487">
    <property type="entry name" value="FtsQ_DivIB"/>
</dbReference>
<dbReference type="InterPro" id="IPR005548">
    <property type="entry name" value="Cell_div_FtsQ/DivIB_C"/>
</dbReference>
<reference evidence="11 12" key="1">
    <citation type="submission" date="2021-10" db="EMBL/GenBank/DDBJ databases">
        <title>Streptomyces gossypii sp. nov., isolated from soil collected from cotton field.</title>
        <authorList>
            <person name="Ge X."/>
            <person name="Chen X."/>
            <person name="Liu W."/>
        </authorList>
    </citation>
    <scope>NUCLEOTIDE SEQUENCE [LARGE SCALE GENOMIC DNA]</scope>
    <source>
        <strain evidence="11 12">N2-109</strain>
    </source>
</reference>
<keyword evidence="5 8" id="KW-1133">Transmembrane helix</keyword>
<comment type="function">
    <text evidence="8">Essential cell division protein.</text>
</comment>
<evidence type="ECO:0000313" key="12">
    <source>
        <dbReference type="Proteomes" id="UP001156389"/>
    </source>
</evidence>
<dbReference type="Gene3D" id="3.10.20.310">
    <property type="entry name" value="membrane protein fhac"/>
    <property type="match status" value="1"/>
</dbReference>
<dbReference type="PROSITE" id="PS51779">
    <property type="entry name" value="POTRA"/>
    <property type="match status" value="1"/>
</dbReference>
<comment type="caution">
    <text evidence="11">The sequence shown here is derived from an EMBL/GenBank/DDBJ whole genome shotgun (WGS) entry which is preliminary data.</text>
</comment>
<evidence type="ECO:0000256" key="4">
    <source>
        <dbReference type="ARBA" id="ARBA00022692"/>
    </source>
</evidence>
<gene>
    <name evidence="8" type="primary">ftsQ</name>
    <name evidence="11" type="ORF">LHJ74_26345</name>
</gene>
<dbReference type="Proteomes" id="UP001156389">
    <property type="component" value="Unassembled WGS sequence"/>
</dbReference>
<evidence type="ECO:0000256" key="6">
    <source>
        <dbReference type="ARBA" id="ARBA00023136"/>
    </source>
</evidence>
<keyword evidence="12" id="KW-1185">Reference proteome</keyword>
<dbReference type="HAMAP" id="MF_00911">
    <property type="entry name" value="FtsQ_subfam"/>
    <property type="match status" value="1"/>
</dbReference>
<keyword evidence="6 8" id="KW-0472">Membrane</keyword>
<protein>
    <recommendedName>
        <fullName evidence="8">Cell division protein FtsQ</fullName>
    </recommendedName>
</protein>
<dbReference type="EMBL" id="JAJAGO010000013">
    <property type="protein sequence ID" value="MCT2593384.1"/>
    <property type="molecule type" value="Genomic_DNA"/>
</dbReference>
<dbReference type="InterPro" id="IPR026579">
    <property type="entry name" value="FtsQ"/>
</dbReference>
<comment type="similarity">
    <text evidence="8">Belongs to the FtsQ/DivIB family. FtsQ subfamily.</text>
</comment>
<dbReference type="Pfam" id="PF03799">
    <property type="entry name" value="FtsQ_DivIB_C"/>
    <property type="match status" value="1"/>
</dbReference>
<keyword evidence="3 8" id="KW-0132">Cell division</keyword>
<dbReference type="InterPro" id="IPR013685">
    <property type="entry name" value="POTRA_FtsQ_type"/>
</dbReference>
<evidence type="ECO:0000256" key="9">
    <source>
        <dbReference type="SAM" id="MobiDB-lite"/>
    </source>
</evidence>
<feature type="transmembrane region" description="Helical" evidence="8">
    <location>
        <begin position="50"/>
        <end position="70"/>
    </location>
</feature>
<dbReference type="InterPro" id="IPR034746">
    <property type="entry name" value="POTRA"/>
</dbReference>
<evidence type="ECO:0000256" key="5">
    <source>
        <dbReference type="ARBA" id="ARBA00022989"/>
    </source>
</evidence>
<evidence type="ECO:0000259" key="10">
    <source>
        <dbReference type="PROSITE" id="PS51779"/>
    </source>
</evidence>
<dbReference type="Pfam" id="PF08478">
    <property type="entry name" value="POTRA_1"/>
    <property type="match status" value="1"/>
</dbReference>
<comment type="subcellular location">
    <subcellularLocation>
        <location evidence="8">Cell membrane</location>
        <topology evidence="8">Single-pass type II membrane protein</topology>
    </subcellularLocation>
    <subcellularLocation>
        <location evidence="1">Membrane</location>
    </subcellularLocation>
    <text evidence="8">Localizes to the division septum.</text>
</comment>
<feature type="domain" description="POTRA" evidence="10">
    <location>
        <begin position="75"/>
        <end position="144"/>
    </location>
</feature>
<evidence type="ECO:0000256" key="1">
    <source>
        <dbReference type="ARBA" id="ARBA00004370"/>
    </source>
</evidence>
<evidence type="ECO:0000256" key="2">
    <source>
        <dbReference type="ARBA" id="ARBA00022475"/>
    </source>
</evidence>
<sequence>MAGPTKTADRQGRASGHPPRPARASRTPGTPGAPSTRRARFRSRLPGRRTVVILLALALLLGGFGAWALYGSNWLRVEHVSVSGARVLTEEQVRETADVRLGSPLASVDKDAVERRLRRGLRRIDSVEVVRSWPHGVGLKVTERKTAAVQKEAGEYVEVDSEGVRFATVDKRPEGVPLLDMEARQSAGLRHFGADRLRRAAVRVATSVPESVAPHLRSVRVRSYDSITLVLTQGRTVRWGSSARGAAKAKSLTALMKAAGDAGHFDVSVPSAPAAERS</sequence>
<dbReference type="PANTHER" id="PTHR37820:SF1">
    <property type="entry name" value="CELL DIVISION PROTEIN FTSQ"/>
    <property type="match status" value="1"/>
</dbReference>
<accession>A0ABT2JZP7</accession>
<evidence type="ECO:0000256" key="3">
    <source>
        <dbReference type="ARBA" id="ARBA00022618"/>
    </source>
</evidence>
<evidence type="ECO:0000313" key="11">
    <source>
        <dbReference type="EMBL" id="MCT2593384.1"/>
    </source>
</evidence>
<dbReference type="RefSeq" id="WP_260220746.1">
    <property type="nucleotide sequence ID" value="NZ_JAJAGO010000013.1"/>
</dbReference>
<organism evidence="11 12">
    <name type="scientific">Streptomyces gossypii</name>
    <dbReference type="NCBI Taxonomy" id="2883101"/>
    <lineage>
        <taxon>Bacteria</taxon>
        <taxon>Bacillati</taxon>
        <taxon>Actinomycetota</taxon>
        <taxon>Actinomycetes</taxon>
        <taxon>Kitasatosporales</taxon>
        <taxon>Streptomycetaceae</taxon>
        <taxon>Streptomyces</taxon>
    </lineage>
</organism>
<evidence type="ECO:0000256" key="7">
    <source>
        <dbReference type="ARBA" id="ARBA00023306"/>
    </source>
</evidence>
<name>A0ABT2JZP7_9ACTN</name>
<keyword evidence="7 8" id="KW-0131">Cell cycle</keyword>
<proteinExistence type="inferred from homology"/>
<evidence type="ECO:0000256" key="8">
    <source>
        <dbReference type="HAMAP-Rule" id="MF_00911"/>
    </source>
</evidence>